<dbReference type="AlphaFoldDB" id="A0A9N8EPT2"/>
<feature type="signal peptide" evidence="1">
    <location>
        <begin position="1"/>
        <end position="23"/>
    </location>
</feature>
<proteinExistence type="predicted"/>
<dbReference type="PANTHER" id="PTHR37752">
    <property type="entry name" value="OS02G0610700 PROTEIN"/>
    <property type="match status" value="1"/>
</dbReference>
<protein>
    <submittedName>
        <fullName evidence="2">High light inducible protein</fullName>
    </submittedName>
</protein>
<sequence length="175" mass="19391">MHKASRSAALLILSSALFQCVEGFSTSSFLVRTTTQLKATKEDAEKMAESFEEPKLTEAGLPELKGDFDWDAKFGGDEDWITEDVPGKVVLDDVTLAQQVTALDQLETKWRKDRLRAEYDDSKKVGFVGEAELLNGRFAMFFLATGLLTELWTGISLPGQVEEMLRIGGFIGFGE</sequence>
<name>A0A9N8EPT2_9STRA</name>
<keyword evidence="3" id="KW-1185">Reference proteome</keyword>
<dbReference type="PANTHER" id="PTHR37752:SF1">
    <property type="entry name" value="OS02G0610700 PROTEIN"/>
    <property type="match status" value="1"/>
</dbReference>
<organism evidence="2 3">
    <name type="scientific">Seminavis robusta</name>
    <dbReference type="NCBI Taxonomy" id="568900"/>
    <lineage>
        <taxon>Eukaryota</taxon>
        <taxon>Sar</taxon>
        <taxon>Stramenopiles</taxon>
        <taxon>Ochrophyta</taxon>
        <taxon>Bacillariophyta</taxon>
        <taxon>Bacillariophyceae</taxon>
        <taxon>Bacillariophycidae</taxon>
        <taxon>Naviculales</taxon>
        <taxon>Naviculaceae</taxon>
        <taxon>Seminavis</taxon>
    </lineage>
</organism>
<reference evidence="2" key="1">
    <citation type="submission" date="2020-06" db="EMBL/GenBank/DDBJ databases">
        <authorList>
            <consortium name="Plant Systems Biology data submission"/>
        </authorList>
    </citation>
    <scope>NUCLEOTIDE SEQUENCE</scope>
    <source>
        <strain evidence="2">D6</strain>
    </source>
</reference>
<dbReference type="Proteomes" id="UP001153069">
    <property type="component" value="Unassembled WGS sequence"/>
</dbReference>
<gene>
    <name evidence="2" type="ORF">SEMRO_1308_G261430.1</name>
</gene>
<dbReference type="OrthoDB" id="2019915at2759"/>
<dbReference type="EMBL" id="CAICTM010001306">
    <property type="protein sequence ID" value="CAB9522485.1"/>
    <property type="molecule type" value="Genomic_DNA"/>
</dbReference>
<evidence type="ECO:0000256" key="1">
    <source>
        <dbReference type="SAM" id="SignalP"/>
    </source>
</evidence>
<evidence type="ECO:0000313" key="2">
    <source>
        <dbReference type="EMBL" id="CAB9522485.1"/>
    </source>
</evidence>
<evidence type="ECO:0000313" key="3">
    <source>
        <dbReference type="Proteomes" id="UP001153069"/>
    </source>
</evidence>
<dbReference type="SUPFAM" id="SSF103511">
    <property type="entry name" value="Chlorophyll a-b binding protein"/>
    <property type="match status" value="1"/>
</dbReference>
<dbReference type="InterPro" id="IPR053091">
    <property type="entry name" value="PSII_Assembly/Photoprotect-Rel"/>
</dbReference>
<accession>A0A9N8EPT2</accession>
<comment type="caution">
    <text evidence="2">The sequence shown here is derived from an EMBL/GenBank/DDBJ whole genome shotgun (WGS) entry which is preliminary data.</text>
</comment>
<feature type="chain" id="PRO_5040172750" evidence="1">
    <location>
        <begin position="24"/>
        <end position="175"/>
    </location>
</feature>
<keyword evidence="1" id="KW-0732">Signal</keyword>